<dbReference type="EMBL" id="CM002928">
    <property type="protein sequence ID" value="KGN44269.1"/>
    <property type="molecule type" value="Genomic_DNA"/>
</dbReference>
<dbReference type="PANTHER" id="PTHR31301">
    <property type="entry name" value="LOB DOMAIN-CONTAINING PROTEIN 4-RELATED"/>
    <property type="match status" value="1"/>
</dbReference>
<evidence type="ECO:0000256" key="1">
    <source>
        <dbReference type="ARBA" id="ARBA00005474"/>
    </source>
</evidence>
<dbReference type="Proteomes" id="UP000029981">
    <property type="component" value="Chromosome 7"/>
</dbReference>
<organism evidence="3 4">
    <name type="scientific">Cucumis sativus</name>
    <name type="common">Cucumber</name>
    <dbReference type="NCBI Taxonomy" id="3659"/>
    <lineage>
        <taxon>Eukaryota</taxon>
        <taxon>Viridiplantae</taxon>
        <taxon>Streptophyta</taxon>
        <taxon>Embryophyta</taxon>
        <taxon>Tracheophyta</taxon>
        <taxon>Spermatophyta</taxon>
        <taxon>Magnoliopsida</taxon>
        <taxon>eudicotyledons</taxon>
        <taxon>Gunneridae</taxon>
        <taxon>Pentapetalae</taxon>
        <taxon>rosids</taxon>
        <taxon>fabids</taxon>
        <taxon>Cucurbitales</taxon>
        <taxon>Cucurbitaceae</taxon>
        <taxon>Benincaseae</taxon>
        <taxon>Cucumis</taxon>
    </lineage>
</organism>
<dbReference type="OMA" id="QPNMAES"/>
<dbReference type="SMR" id="A0A0A0K5P4"/>
<name>A0A0A0K5P4_CUCSA</name>
<evidence type="ECO:0000259" key="2">
    <source>
        <dbReference type="PROSITE" id="PS50891"/>
    </source>
</evidence>
<sequence length="162" mass="17488">MASSEMMMMMNGSCKKGNGAAAPCAACKLLRRRCAHDCVFAPYFPADHPHKFSSVHKVFGASNVSKLLQELPEQQRSDAVSSMVYEANARIRDPVYGCVGAISCLQQQVDALQQQLAITQAQLVQMKMGQFTTTSQSSSSTDDLLPPPPNINVAASSSLWSC</sequence>
<dbReference type="OrthoDB" id="2020166at2759"/>
<evidence type="ECO:0000313" key="3">
    <source>
        <dbReference type="EMBL" id="KGN44269.1"/>
    </source>
</evidence>
<keyword evidence="4" id="KW-1185">Reference proteome</keyword>
<dbReference type="GO" id="GO:0001216">
    <property type="term" value="F:DNA-binding transcription activator activity"/>
    <property type="evidence" value="ECO:0000318"/>
    <property type="project" value="GO_Central"/>
</dbReference>
<dbReference type="PANTHER" id="PTHR31301:SF58">
    <property type="entry name" value="LOB DOMAIN-CONTAINING PROTEIN 3"/>
    <property type="match status" value="1"/>
</dbReference>
<dbReference type="KEGG" id="csv:101213100"/>
<evidence type="ECO:0000313" key="4">
    <source>
        <dbReference type="Proteomes" id="UP000029981"/>
    </source>
</evidence>
<dbReference type="PROSITE" id="PS50891">
    <property type="entry name" value="LOB"/>
    <property type="match status" value="1"/>
</dbReference>
<dbReference type="Pfam" id="PF03195">
    <property type="entry name" value="LOB"/>
    <property type="match status" value="1"/>
</dbReference>
<reference evidence="3 4" key="4">
    <citation type="journal article" date="2011" name="BMC Genomics">
        <title>RNA-Seq improves annotation of protein-coding genes in the cucumber genome.</title>
        <authorList>
            <person name="Li Z."/>
            <person name="Zhang Z."/>
            <person name="Yan P."/>
            <person name="Huang S."/>
            <person name="Fei Z."/>
            <person name="Lin K."/>
        </authorList>
    </citation>
    <scope>NUCLEOTIDE SEQUENCE [LARGE SCALE GENOMIC DNA]</scope>
    <source>
        <strain evidence="4">cv. 9930</strain>
    </source>
</reference>
<feature type="domain" description="LOB" evidence="2">
    <location>
        <begin position="22"/>
        <end position="123"/>
    </location>
</feature>
<proteinExistence type="inferred from homology"/>
<dbReference type="eggNOG" id="ENOG502R4HI">
    <property type="taxonomic scope" value="Eukaryota"/>
</dbReference>
<dbReference type="Gramene" id="KGN44269">
    <property type="protein sequence ID" value="KGN44269"/>
    <property type="gene ID" value="Csa_7G237840"/>
</dbReference>
<dbReference type="STRING" id="3659.A0A0A0K5P4"/>
<accession>A0A0A0K5P4</accession>
<reference evidence="3 4" key="1">
    <citation type="journal article" date="2009" name="Nat. Genet.">
        <title>The genome of the cucumber, Cucumis sativus L.</title>
        <authorList>
            <person name="Huang S."/>
            <person name="Li R."/>
            <person name="Zhang Z."/>
            <person name="Li L."/>
            <person name="Gu X."/>
            <person name="Fan W."/>
            <person name="Lucas W.J."/>
            <person name="Wang X."/>
            <person name="Xie B."/>
            <person name="Ni P."/>
            <person name="Ren Y."/>
            <person name="Zhu H."/>
            <person name="Li J."/>
            <person name="Lin K."/>
            <person name="Jin W."/>
            <person name="Fei Z."/>
            <person name="Li G."/>
            <person name="Staub J."/>
            <person name="Kilian A."/>
            <person name="van der Vossen E.A."/>
            <person name="Wu Y."/>
            <person name="Guo J."/>
            <person name="He J."/>
            <person name="Jia Z."/>
            <person name="Ren Y."/>
            <person name="Tian G."/>
            <person name="Lu Y."/>
            <person name="Ruan J."/>
            <person name="Qian W."/>
            <person name="Wang M."/>
            <person name="Huang Q."/>
            <person name="Li B."/>
            <person name="Xuan Z."/>
            <person name="Cao J."/>
            <person name="Asan"/>
            <person name="Wu Z."/>
            <person name="Zhang J."/>
            <person name="Cai Q."/>
            <person name="Bai Y."/>
            <person name="Zhao B."/>
            <person name="Han Y."/>
            <person name="Li Y."/>
            <person name="Li X."/>
            <person name="Wang S."/>
            <person name="Shi Q."/>
            <person name="Liu S."/>
            <person name="Cho W.K."/>
            <person name="Kim J.Y."/>
            <person name="Xu Y."/>
            <person name="Heller-Uszynska K."/>
            <person name="Miao H."/>
            <person name="Cheng Z."/>
            <person name="Zhang S."/>
            <person name="Wu J."/>
            <person name="Yang Y."/>
            <person name="Kang H."/>
            <person name="Li M."/>
            <person name="Liang H."/>
            <person name="Ren X."/>
            <person name="Shi Z."/>
            <person name="Wen M."/>
            <person name="Jian M."/>
            <person name="Yang H."/>
            <person name="Zhang G."/>
            <person name="Yang Z."/>
            <person name="Chen R."/>
            <person name="Liu S."/>
            <person name="Li J."/>
            <person name="Ma L."/>
            <person name="Liu H."/>
            <person name="Zhou Y."/>
            <person name="Zhao J."/>
            <person name="Fang X."/>
            <person name="Li G."/>
            <person name="Fang L."/>
            <person name="Li Y."/>
            <person name="Liu D."/>
            <person name="Zheng H."/>
            <person name="Zhang Y."/>
            <person name="Qin N."/>
            <person name="Li Z."/>
            <person name="Yang G."/>
            <person name="Yang S."/>
            <person name="Bolund L."/>
            <person name="Kristiansen K."/>
            <person name="Zheng H."/>
            <person name="Li S."/>
            <person name="Zhang X."/>
            <person name="Yang H."/>
            <person name="Wang J."/>
            <person name="Sun R."/>
            <person name="Zhang B."/>
            <person name="Jiang S."/>
            <person name="Wang J."/>
            <person name="Du Y."/>
            <person name="Li S."/>
        </authorList>
    </citation>
    <scope>NUCLEOTIDE SEQUENCE [LARGE SCALE GENOMIC DNA]</scope>
    <source>
        <strain evidence="4">cv. 9930</strain>
    </source>
</reference>
<reference evidence="3 4" key="2">
    <citation type="journal article" date="2009" name="PLoS ONE">
        <title>An integrated genetic and cytogenetic map of the cucumber genome.</title>
        <authorList>
            <person name="Ren Y."/>
            <person name="Zhang Z."/>
            <person name="Liu J."/>
            <person name="Staub J.E."/>
            <person name="Han Y."/>
            <person name="Cheng Z."/>
            <person name="Li X."/>
            <person name="Lu J."/>
            <person name="Miao H."/>
            <person name="Kang H."/>
            <person name="Xie B."/>
            <person name="Gu X."/>
            <person name="Wang X."/>
            <person name="Du Y."/>
            <person name="Jin W."/>
            <person name="Huang S."/>
        </authorList>
    </citation>
    <scope>NUCLEOTIDE SEQUENCE [LARGE SCALE GENOMIC DNA]</scope>
    <source>
        <strain evidence="4">cv. 9930</strain>
    </source>
</reference>
<dbReference type="GO" id="GO:0005634">
    <property type="term" value="C:nucleus"/>
    <property type="evidence" value="ECO:0000318"/>
    <property type="project" value="GO_Central"/>
</dbReference>
<dbReference type="GO" id="GO:0006355">
    <property type="term" value="P:regulation of DNA-templated transcription"/>
    <property type="evidence" value="ECO:0000318"/>
    <property type="project" value="GO_Central"/>
</dbReference>
<gene>
    <name evidence="3" type="ORF">Csa_7G237840</name>
</gene>
<dbReference type="AlphaFoldDB" id="A0A0A0K5P4"/>
<reference evidence="3 4" key="3">
    <citation type="journal article" date="2010" name="BMC Genomics">
        <title>Transcriptome sequencing and comparative analysis of cucumber flowers with different sex types.</title>
        <authorList>
            <person name="Guo S."/>
            <person name="Zheng Y."/>
            <person name="Joung J.G."/>
            <person name="Liu S."/>
            <person name="Zhang Z."/>
            <person name="Crasta O.R."/>
            <person name="Sobral B.W."/>
            <person name="Xu Y."/>
            <person name="Huang S."/>
            <person name="Fei Z."/>
        </authorList>
    </citation>
    <scope>NUCLEOTIDE SEQUENCE [LARGE SCALE GENOMIC DNA]</scope>
    <source>
        <strain evidence="4">cv. 9930</strain>
    </source>
</reference>
<protein>
    <recommendedName>
        <fullName evidence="2">LOB domain-containing protein</fullName>
    </recommendedName>
</protein>
<dbReference type="InterPro" id="IPR004883">
    <property type="entry name" value="LOB"/>
</dbReference>
<comment type="similarity">
    <text evidence="1">Belongs to the LOB domain-containing protein family.</text>
</comment>
<dbReference type="GO" id="GO:0009736">
    <property type="term" value="P:cytokinin-activated signaling pathway"/>
    <property type="evidence" value="ECO:0000318"/>
    <property type="project" value="GO_Central"/>
</dbReference>